<dbReference type="InterPro" id="IPR032710">
    <property type="entry name" value="NTF2-like_dom_sf"/>
</dbReference>
<proteinExistence type="predicted"/>
<dbReference type="SUPFAM" id="SSF54427">
    <property type="entry name" value="NTF2-like"/>
    <property type="match status" value="1"/>
</dbReference>
<protein>
    <submittedName>
        <fullName evidence="3">Nuclear transport factor 2 family protein</fullName>
    </submittedName>
</protein>
<keyword evidence="1" id="KW-0732">Signal</keyword>
<sequence>MKNLLLAALLLPAGVAGAQTTAPTPPADELRQRIARLDTEMFAAFNAHDVPKLMGYFAPDLEFYHDKGGLAGYAQTQQGFTQMSKQSPDIHRELVPGSLEVYPIPGYGAIEVGAHRFCHTENGKADCGTFQFTMLWQQKDGAWRVARVVSYGH</sequence>
<feature type="chain" id="PRO_5047249919" evidence="1">
    <location>
        <begin position="19"/>
        <end position="153"/>
    </location>
</feature>
<accession>A0ABS0I7U3</accession>
<dbReference type="EMBL" id="JADQDM010000011">
    <property type="protein sequence ID" value="MBF9223020.1"/>
    <property type="molecule type" value="Genomic_DNA"/>
</dbReference>
<dbReference type="Gene3D" id="3.10.450.50">
    <property type="match status" value="1"/>
</dbReference>
<comment type="caution">
    <text evidence="3">The sequence shown here is derived from an EMBL/GenBank/DDBJ whole genome shotgun (WGS) entry which is preliminary data.</text>
</comment>
<organism evidence="3 4">
    <name type="scientific">Hymenobacter ruricola</name>
    <dbReference type="NCBI Taxonomy" id="2791023"/>
    <lineage>
        <taxon>Bacteria</taxon>
        <taxon>Pseudomonadati</taxon>
        <taxon>Bacteroidota</taxon>
        <taxon>Cytophagia</taxon>
        <taxon>Cytophagales</taxon>
        <taxon>Hymenobacteraceae</taxon>
        <taxon>Hymenobacter</taxon>
    </lineage>
</organism>
<dbReference type="InterPro" id="IPR027843">
    <property type="entry name" value="DUF4440"/>
</dbReference>
<feature type="domain" description="DUF4440" evidence="2">
    <location>
        <begin position="34"/>
        <end position="145"/>
    </location>
</feature>
<evidence type="ECO:0000313" key="4">
    <source>
        <dbReference type="Proteomes" id="UP000618931"/>
    </source>
</evidence>
<feature type="signal peptide" evidence="1">
    <location>
        <begin position="1"/>
        <end position="18"/>
    </location>
</feature>
<evidence type="ECO:0000256" key="1">
    <source>
        <dbReference type="SAM" id="SignalP"/>
    </source>
</evidence>
<keyword evidence="4" id="KW-1185">Reference proteome</keyword>
<gene>
    <name evidence="3" type="ORF">I2H31_18095</name>
</gene>
<evidence type="ECO:0000313" key="3">
    <source>
        <dbReference type="EMBL" id="MBF9223020.1"/>
    </source>
</evidence>
<name>A0ABS0I7U3_9BACT</name>
<evidence type="ECO:0000259" key="2">
    <source>
        <dbReference type="Pfam" id="PF14534"/>
    </source>
</evidence>
<dbReference type="Pfam" id="PF14534">
    <property type="entry name" value="DUF4440"/>
    <property type="match status" value="1"/>
</dbReference>
<dbReference type="Proteomes" id="UP000618931">
    <property type="component" value="Unassembled WGS sequence"/>
</dbReference>
<dbReference type="RefSeq" id="WP_196294467.1">
    <property type="nucleotide sequence ID" value="NZ_JADQDM010000011.1"/>
</dbReference>
<reference evidence="3 4" key="1">
    <citation type="submission" date="2020-11" db="EMBL/GenBank/DDBJ databases">
        <authorList>
            <person name="Kim M.K."/>
        </authorList>
    </citation>
    <scope>NUCLEOTIDE SEQUENCE [LARGE SCALE GENOMIC DNA]</scope>
    <source>
        <strain evidence="3 4">BT662</strain>
    </source>
</reference>